<dbReference type="GO" id="GO:0008270">
    <property type="term" value="F:zinc ion binding"/>
    <property type="evidence" value="ECO:0007669"/>
    <property type="project" value="UniProtKB-KW"/>
</dbReference>
<keyword evidence="3 5" id="KW-0863">Zinc-finger</keyword>
<feature type="region of interest" description="Disordered" evidence="6">
    <location>
        <begin position="1"/>
        <end position="31"/>
    </location>
</feature>
<dbReference type="GO" id="GO:0000978">
    <property type="term" value="F:RNA polymerase II cis-regulatory region sequence-specific DNA binding"/>
    <property type="evidence" value="ECO:0007669"/>
    <property type="project" value="TreeGrafter"/>
</dbReference>
<evidence type="ECO:0000259" key="7">
    <source>
        <dbReference type="PROSITE" id="PS50157"/>
    </source>
</evidence>
<evidence type="ECO:0000313" key="9">
    <source>
        <dbReference type="Proteomes" id="UP000620124"/>
    </source>
</evidence>
<dbReference type="InterPro" id="IPR013087">
    <property type="entry name" value="Znf_C2H2_type"/>
</dbReference>
<sequence>MSKPATPAPAMAPTSTATKRGAKAESAASAKKHHVCPVCERGFSTTGHLARHARVHTGERNHKCPFPGCETKCSRQDNLQQHYRIHLSPGSRRKSGRSVLRSQSTPAPSPPAASPAASCSNENPRSIREDSPPLSPPPLEDSRMYFLNAAHGGVVESPPNSPPPLVDAYISQRGGVEPYRSEMECGAANAYPQSHRMLPHIDTSTSKSRMGSPVEEYWSTSSASDDYGSASAYPSPSPYPSAAASTYPSPTTQYPPSSELQYPNPLVNSHPHPHTFRHASHSPAAAAVPVARSLTARHSIANIGAHVQPQRAQPHTAEIEGARQRPAAQTHVHQSLPQTPHYPPLSTQQQHSPQAYTVPAQQTHVPVPYAAESYQEMEMRAHPDTPSPPPSSHHSPQTPYTPFQEPSAVYAPAQAVYPAGGSEHGGMQYDDAPGQSHDMHGVYEHAAYQSPHESAYHGYATPSHSQAAPYVTYDARGHALSLAYSAVPAMQFHPAPEAPTAPLLLAALPSLRRESVPSENYTAVARRDSAVLPPASLSSLAGYAGRESEPRYGHAHTQSPSSQERMARENYVASYAPAPRVQAPYLHHPQPQPPVAAEYLAEYGHGWRVAEVQ</sequence>
<reference evidence="8" key="1">
    <citation type="submission" date="2020-05" db="EMBL/GenBank/DDBJ databases">
        <title>Mycena genomes resolve the evolution of fungal bioluminescence.</title>
        <authorList>
            <person name="Tsai I.J."/>
        </authorList>
    </citation>
    <scope>NUCLEOTIDE SEQUENCE</scope>
    <source>
        <strain evidence="8">CCC161011</strain>
    </source>
</reference>
<keyword evidence="9" id="KW-1185">Reference proteome</keyword>
<gene>
    <name evidence="8" type="ORF">MVEN_00704500</name>
</gene>
<evidence type="ECO:0000313" key="8">
    <source>
        <dbReference type="EMBL" id="KAF7359793.1"/>
    </source>
</evidence>
<evidence type="ECO:0000256" key="2">
    <source>
        <dbReference type="ARBA" id="ARBA00022737"/>
    </source>
</evidence>
<dbReference type="SMART" id="SM00355">
    <property type="entry name" value="ZnF_C2H2"/>
    <property type="match status" value="2"/>
</dbReference>
<name>A0A8H6YEQ6_9AGAR</name>
<dbReference type="AlphaFoldDB" id="A0A8H6YEQ6"/>
<dbReference type="OrthoDB" id="6365676at2759"/>
<dbReference type="GO" id="GO:0031519">
    <property type="term" value="C:PcG protein complex"/>
    <property type="evidence" value="ECO:0007669"/>
    <property type="project" value="TreeGrafter"/>
</dbReference>
<evidence type="ECO:0000256" key="1">
    <source>
        <dbReference type="ARBA" id="ARBA00022723"/>
    </source>
</evidence>
<evidence type="ECO:0000256" key="4">
    <source>
        <dbReference type="ARBA" id="ARBA00022833"/>
    </source>
</evidence>
<accession>A0A8H6YEQ6</accession>
<comment type="caution">
    <text evidence="8">The sequence shown here is derived from an EMBL/GenBank/DDBJ whole genome shotgun (WGS) entry which is preliminary data.</text>
</comment>
<feature type="region of interest" description="Disordered" evidence="6">
    <location>
        <begin position="217"/>
        <end position="288"/>
    </location>
</feature>
<keyword evidence="2" id="KW-0677">Repeat</keyword>
<dbReference type="PROSITE" id="PS00028">
    <property type="entry name" value="ZINC_FINGER_C2H2_1"/>
    <property type="match status" value="2"/>
</dbReference>
<evidence type="ECO:0000256" key="3">
    <source>
        <dbReference type="ARBA" id="ARBA00022771"/>
    </source>
</evidence>
<keyword evidence="4" id="KW-0862">Zinc</keyword>
<dbReference type="InterPro" id="IPR036236">
    <property type="entry name" value="Znf_C2H2_sf"/>
</dbReference>
<feature type="compositionally biased region" description="Polar residues" evidence="6">
    <location>
        <begin position="345"/>
        <end position="358"/>
    </location>
</feature>
<feature type="compositionally biased region" description="Basic residues" evidence="6">
    <location>
        <begin position="271"/>
        <end position="280"/>
    </location>
</feature>
<proteinExistence type="predicted"/>
<evidence type="ECO:0000256" key="5">
    <source>
        <dbReference type="PROSITE-ProRule" id="PRU00042"/>
    </source>
</evidence>
<dbReference type="FunFam" id="3.30.160.60:FF:000446">
    <property type="entry name" value="Zinc finger protein"/>
    <property type="match status" value="1"/>
</dbReference>
<feature type="domain" description="C2H2-type" evidence="7">
    <location>
        <begin position="34"/>
        <end position="61"/>
    </location>
</feature>
<feature type="region of interest" description="Disordered" evidence="6">
    <location>
        <begin position="379"/>
        <end position="404"/>
    </location>
</feature>
<dbReference type="EMBL" id="JACAZI010000005">
    <property type="protein sequence ID" value="KAF7359793.1"/>
    <property type="molecule type" value="Genomic_DNA"/>
</dbReference>
<dbReference type="GO" id="GO:0000981">
    <property type="term" value="F:DNA-binding transcription factor activity, RNA polymerase II-specific"/>
    <property type="evidence" value="ECO:0007669"/>
    <property type="project" value="TreeGrafter"/>
</dbReference>
<dbReference type="GO" id="GO:0000785">
    <property type="term" value="C:chromatin"/>
    <property type="evidence" value="ECO:0007669"/>
    <property type="project" value="TreeGrafter"/>
</dbReference>
<feature type="compositionally biased region" description="Low complexity" evidence="6">
    <location>
        <begin position="219"/>
        <end position="258"/>
    </location>
</feature>
<evidence type="ECO:0000256" key="6">
    <source>
        <dbReference type="SAM" id="MobiDB-lite"/>
    </source>
</evidence>
<dbReference type="Pfam" id="PF00096">
    <property type="entry name" value="zf-C2H2"/>
    <property type="match status" value="2"/>
</dbReference>
<keyword evidence="1" id="KW-0479">Metal-binding</keyword>
<feature type="region of interest" description="Disordered" evidence="6">
    <location>
        <begin position="304"/>
        <end position="358"/>
    </location>
</feature>
<protein>
    <recommendedName>
        <fullName evidence="7">C2H2-type domain-containing protein</fullName>
    </recommendedName>
</protein>
<feature type="region of interest" description="Disordered" evidence="6">
    <location>
        <begin position="86"/>
        <end position="142"/>
    </location>
</feature>
<feature type="region of interest" description="Disordered" evidence="6">
    <location>
        <begin position="545"/>
        <end position="567"/>
    </location>
</feature>
<dbReference type="PANTHER" id="PTHR14003:SF19">
    <property type="entry name" value="YY2 TRANSCRIPTION FACTOR"/>
    <property type="match status" value="1"/>
</dbReference>
<dbReference type="Gene3D" id="3.30.160.60">
    <property type="entry name" value="Classic Zinc Finger"/>
    <property type="match status" value="2"/>
</dbReference>
<feature type="compositionally biased region" description="Low complexity" evidence="6">
    <location>
        <begin position="1"/>
        <end position="29"/>
    </location>
</feature>
<dbReference type="GO" id="GO:0005667">
    <property type="term" value="C:transcription regulator complex"/>
    <property type="evidence" value="ECO:0007669"/>
    <property type="project" value="TreeGrafter"/>
</dbReference>
<dbReference type="SUPFAM" id="SSF57667">
    <property type="entry name" value="beta-beta-alpha zinc fingers"/>
    <property type="match status" value="1"/>
</dbReference>
<organism evidence="8 9">
    <name type="scientific">Mycena venus</name>
    <dbReference type="NCBI Taxonomy" id="2733690"/>
    <lineage>
        <taxon>Eukaryota</taxon>
        <taxon>Fungi</taxon>
        <taxon>Dikarya</taxon>
        <taxon>Basidiomycota</taxon>
        <taxon>Agaricomycotina</taxon>
        <taxon>Agaricomycetes</taxon>
        <taxon>Agaricomycetidae</taxon>
        <taxon>Agaricales</taxon>
        <taxon>Marasmiineae</taxon>
        <taxon>Mycenaceae</taxon>
        <taxon>Mycena</taxon>
    </lineage>
</organism>
<dbReference type="PROSITE" id="PS50157">
    <property type="entry name" value="ZINC_FINGER_C2H2_2"/>
    <property type="match status" value="1"/>
</dbReference>
<dbReference type="PANTHER" id="PTHR14003">
    <property type="entry name" value="TRANSCRIPTIONAL REPRESSOR PROTEIN YY"/>
    <property type="match status" value="1"/>
</dbReference>
<feature type="compositionally biased region" description="Low complexity" evidence="6">
    <location>
        <begin position="392"/>
        <end position="404"/>
    </location>
</feature>
<dbReference type="Proteomes" id="UP000620124">
    <property type="component" value="Unassembled WGS sequence"/>
</dbReference>